<dbReference type="InterPro" id="IPR003439">
    <property type="entry name" value="ABC_transporter-like_ATP-bd"/>
</dbReference>
<evidence type="ECO:0000256" key="4">
    <source>
        <dbReference type="ARBA" id="ARBA00022597"/>
    </source>
</evidence>
<gene>
    <name evidence="9" type="ORF">AWB75_06155</name>
</gene>
<keyword evidence="5" id="KW-0677">Repeat</keyword>
<comment type="caution">
    <text evidence="9">The sequence shown here is derived from an EMBL/GenBank/DDBJ whole genome shotgun (WGS) entry which is preliminary data.</text>
</comment>
<dbReference type="GO" id="GO:0016887">
    <property type="term" value="F:ATP hydrolysis activity"/>
    <property type="evidence" value="ECO:0007669"/>
    <property type="project" value="InterPro"/>
</dbReference>
<dbReference type="CDD" id="cd03216">
    <property type="entry name" value="ABC_Carb_Monos_I"/>
    <property type="match status" value="1"/>
</dbReference>
<dbReference type="Pfam" id="PF00005">
    <property type="entry name" value="ABC_tran"/>
    <property type="match status" value="2"/>
</dbReference>
<evidence type="ECO:0000259" key="8">
    <source>
        <dbReference type="PROSITE" id="PS50893"/>
    </source>
</evidence>
<evidence type="ECO:0000256" key="3">
    <source>
        <dbReference type="ARBA" id="ARBA00022519"/>
    </source>
</evidence>
<keyword evidence="1" id="KW-0813">Transport</keyword>
<accession>A0A158D532</accession>
<feature type="domain" description="ABC transporter" evidence="8">
    <location>
        <begin position="264"/>
        <end position="507"/>
    </location>
</feature>
<keyword evidence="7" id="KW-0067">ATP-binding</keyword>
<evidence type="ECO:0000256" key="2">
    <source>
        <dbReference type="ARBA" id="ARBA00022475"/>
    </source>
</evidence>
<keyword evidence="2" id="KW-1003">Cell membrane</keyword>
<dbReference type="Gene3D" id="3.40.50.300">
    <property type="entry name" value="P-loop containing nucleotide triphosphate hydrolases"/>
    <property type="match status" value="2"/>
</dbReference>
<dbReference type="InterPro" id="IPR050107">
    <property type="entry name" value="ABC_carbohydrate_import_ATPase"/>
</dbReference>
<dbReference type="CDD" id="cd03215">
    <property type="entry name" value="ABC_Carb_Monos_II"/>
    <property type="match status" value="1"/>
</dbReference>
<evidence type="ECO:0000256" key="6">
    <source>
        <dbReference type="ARBA" id="ARBA00022741"/>
    </source>
</evidence>
<dbReference type="InterPro" id="IPR003593">
    <property type="entry name" value="AAA+_ATPase"/>
</dbReference>
<dbReference type="SMART" id="SM00382">
    <property type="entry name" value="AAA"/>
    <property type="match status" value="2"/>
</dbReference>
<dbReference type="PANTHER" id="PTHR43790:SF9">
    <property type="entry name" value="GALACTOFURANOSE TRANSPORTER ATP-BINDING PROTEIN YTFR"/>
    <property type="match status" value="1"/>
</dbReference>
<dbReference type="Proteomes" id="UP000054870">
    <property type="component" value="Unassembled WGS sequence"/>
</dbReference>
<keyword evidence="6" id="KW-0547">Nucleotide-binding</keyword>
<keyword evidence="3" id="KW-0997">Cell inner membrane</keyword>
<keyword evidence="4" id="KW-0762">Sugar transport</keyword>
<dbReference type="InterPro" id="IPR027417">
    <property type="entry name" value="P-loop_NTPase"/>
</dbReference>
<sequence length="527" mass="57013">MLQDAKPDGDTLAAQSLLCARNLTKHYGGVKALTGVSLELVPGEIHALCGENGAGKSTFIKILGGLVQPDDGEITVDGHQLKLGQRTDPKLISIVHQELAIVPTLSVLDNILLGGADQKEIYRRSHYRDAVREHLDSVGLSHVKLDAPASRLSLAECQLIEIARGMSRHAKVLLLDEPTATLSDAEIVRVFEVARKLRDQGTAMIFVSHRLDEVFALTDRVTVFRNGQHVLTQRTADMTTAEVVKAMIGRELVHNQVKPPESRAHVTPRLEIDNLSVDGKIKDLSLKVAPGEIVAVVGQLGSGAEVLVEALAGLRGDISHAVKLDGQAVKLDSIRGSLRAGIAYVAEDRADKGVFLDAPIAINITASVMGKFTRAGVMRRAAEQEEARRLASMFTIDPKRLPHEVSTLSGGNQQKVSLAKAVALSPRLLLLNEPTRGVDIGARSEIYATLRKMADEGLAIVFYSTDLEEILELADTVMTVFRGRMVRHKPRFEIDGDTLLHDIVAGDSDASHAHVSFRNPSVEVGNA</sequence>
<dbReference type="GO" id="GO:0005524">
    <property type="term" value="F:ATP binding"/>
    <property type="evidence" value="ECO:0007669"/>
    <property type="project" value="UniProtKB-KW"/>
</dbReference>
<dbReference type="PROSITE" id="PS00211">
    <property type="entry name" value="ABC_TRANSPORTER_1"/>
    <property type="match status" value="1"/>
</dbReference>
<proteinExistence type="predicted"/>
<keyword evidence="10" id="KW-1185">Reference proteome</keyword>
<feature type="domain" description="ABC transporter" evidence="8">
    <location>
        <begin position="18"/>
        <end position="251"/>
    </location>
</feature>
<evidence type="ECO:0000256" key="7">
    <source>
        <dbReference type="ARBA" id="ARBA00022840"/>
    </source>
</evidence>
<dbReference type="InterPro" id="IPR017871">
    <property type="entry name" value="ABC_transporter-like_CS"/>
</dbReference>
<dbReference type="SUPFAM" id="SSF52540">
    <property type="entry name" value="P-loop containing nucleoside triphosphate hydrolases"/>
    <property type="match status" value="2"/>
</dbReference>
<organism evidence="9 10">
    <name type="scientific">Caballeronia catudaia</name>
    <dbReference type="NCBI Taxonomy" id="1777136"/>
    <lineage>
        <taxon>Bacteria</taxon>
        <taxon>Pseudomonadati</taxon>
        <taxon>Pseudomonadota</taxon>
        <taxon>Betaproteobacteria</taxon>
        <taxon>Burkholderiales</taxon>
        <taxon>Burkholderiaceae</taxon>
        <taxon>Caballeronia</taxon>
    </lineage>
</organism>
<dbReference type="RefSeq" id="WP_061127823.1">
    <property type="nucleotide sequence ID" value="NZ_FCOF02000049.1"/>
</dbReference>
<dbReference type="EMBL" id="FCOF02000049">
    <property type="protein sequence ID" value="SAK89316.1"/>
    <property type="molecule type" value="Genomic_DNA"/>
</dbReference>
<evidence type="ECO:0000313" key="9">
    <source>
        <dbReference type="EMBL" id="SAK89316.1"/>
    </source>
</evidence>
<evidence type="ECO:0000256" key="1">
    <source>
        <dbReference type="ARBA" id="ARBA00022448"/>
    </source>
</evidence>
<protein>
    <submittedName>
        <fullName evidence="9">ABC transporter</fullName>
    </submittedName>
</protein>
<dbReference type="PROSITE" id="PS50893">
    <property type="entry name" value="ABC_TRANSPORTER_2"/>
    <property type="match status" value="2"/>
</dbReference>
<dbReference type="OrthoDB" id="39350at2"/>
<evidence type="ECO:0000313" key="10">
    <source>
        <dbReference type="Proteomes" id="UP000054870"/>
    </source>
</evidence>
<name>A0A158D532_9BURK</name>
<evidence type="ECO:0000256" key="5">
    <source>
        <dbReference type="ARBA" id="ARBA00022737"/>
    </source>
</evidence>
<dbReference type="PANTHER" id="PTHR43790">
    <property type="entry name" value="CARBOHYDRATE TRANSPORT ATP-BINDING PROTEIN MG119-RELATED"/>
    <property type="match status" value="1"/>
</dbReference>
<keyword evidence="3" id="KW-0472">Membrane</keyword>
<reference evidence="9" key="1">
    <citation type="submission" date="2016-01" db="EMBL/GenBank/DDBJ databases">
        <authorList>
            <person name="Peeters C."/>
        </authorList>
    </citation>
    <scope>NUCLEOTIDE SEQUENCE [LARGE SCALE GENOMIC DNA]</scope>
    <source>
        <strain evidence="9">LMG 29318</strain>
    </source>
</reference>
<dbReference type="AlphaFoldDB" id="A0A158D532"/>